<accession>A0A1S9ZKL6</accession>
<evidence type="ECO:0000313" key="2">
    <source>
        <dbReference type="EMBL" id="OOR83978.1"/>
    </source>
</evidence>
<reference evidence="2 3" key="1">
    <citation type="submission" date="2017-02" db="EMBL/GenBank/DDBJ databases">
        <title>Draft genome sequence of Moraxella canis CCUG 8415A type strain.</title>
        <authorList>
            <person name="Engstrom-Jakobsson H."/>
            <person name="Salva-Serra F."/>
            <person name="Thorell K."/>
            <person name="Gonzales-Siles L."/>
            <person name="Karlsson R."/>
            <person name="Boulund F."/>
            <person name="Engstrand L."/>
            <person name="Moore E."/>
        </authorList>
    </citation>
    <scope>NUCLEOTIDE SEQUENCE [LARGE SCALE GENOMIC DNA]</scope>
    <source>
        <strain evidence="2 3">CCUG 8415A</strain>
    </source>
</reference>
<comment type="caution">
    <text evidence="2">The sequence shown here is derived from an EMBL/GenBank/DDBJ whole genome shotgun (WGS) entry which is preliminary data.</text>
</comment>
<feature type="transmembrane region" description="Helical" evidence="1">
    <location>
        <begin position="12"/>
        <end position="34"/>
    </location>
</feature>
<dbReference type="AlphaFoldDB" id="A0A1S9ZKL6"/>
<keyword evidence="1" id="KW-0812">Transmembrane</keyword>
<sequence>MIEIQGALPAPFLLSWLPFWVFCAFGGFASAFIMIGEIDNRLKYPFISKPLIGMMSGMAIVLYLNQNVEPPPSTLLFWGFITSLISTPIITGFLVFVSDQKRQDAFYKSAQDKLMPWSKSDKLDKGG</sequence>
<gene>
    <name evidence="2" type="ORF">B0180_05655</name>
</gene>
<organism evidence="2 3">
    <name type="scientific">Moraxella canis</name>
    <dbReference type="NCBI Taxonomy" id="90239"/>
    <lineage>
        <taxon>Bacteria</taxon>
        <taxon>Pseudomonadati</taxon>
        <taxon>Pseudomonadota</taxon>
        <taxon>Gammaproteobacteria</taxon>
        <taxon>Moraxellales</taxon>
        <taxon>Moraxellaceae</taxon>
        <taxon>Moraxella</taxon>
    </lineage>
</organism>
<proteinExistence type="predicted"/>
<dbReference type="RefSeq" id="WP_078256094.1">
    <property type="nucleotide sequence ID" value="NZ_MUXT01000006.1"/>
</dbReference>
<protein>
    <submittedName>
        <fullName evidence="2">Uncharacterized protein</fullName>
    </submittedName>
</protein>
<name>A0A1S9ZKL6_9GAMM</name>
<feature type="transmembrane region" description="Helical" evidence="1">
    <location>
        <begin position="76"/>
        <end position="97"/>
    </location>
</feature>
<keyword evidence="1" id="KW-1133">Transmembrane helix</keyword>
<feature type="transmembrane region" description="Helical" evidence="1">
    <location>
        <begin position="46"/>
        <end position="64"/>
    </location>
</feature>
<dbReference type="Proteomes" id="UP000190322">
    <property type="component" value="Unassembled WGS sequence"/>
</dbReference>
<dbReference type="EMBL" id="MUXT01000006">
    <property type="protein sequence ID" value="OOR83978.1"/>
    <property type="molecule type" value="Genomic_DNA"/>
</dbReference>
<keyword evidence="1" id="KW-0472">Membrane</keyword>
<evidence type="ECO:0000313" key="3">
    <source>
        <dbReference type="Proteomes" id="UP000190322"/>
    </source>
</evidence>
<evidence type="ECO:0000256" key="1">
    <source>
        <dbReference type="SAM" id="Phobius"/>
    </source>
</evidence>